<feature type="domain" description="Response regulatory" evidence="2">
    <location>
        <begin position="3"/>
        <end position="120"/>
    </location>
</feature>
<keyword evidence="5" id="KW-1185">Reference proteome</keyword>
<comment type="caution">
    <text evidence="3">The sequence shown here is derived from an EMBL/GenBank/DDBJ whole genome shotgun (WGS) entry which is preliminary data.</text>
</comment>
<reference evidence="5 6" key="1">
    <citation type="submission" date="2016-04" db="EMBL/GenBank/DDBJ databases">
        <title>Reclassification of Paraburkholderia panaciterrae (Farh et al. 2015) Dobritsa &amp; Samadpour 2016 as a later homotypic synonym of Paraburkholderia ginsengiterrae (Farh et al. 2015) Dobritsa &amp; Samadpour 2016.</title>
        <authorList>
            <person name="Dobritsa A.P."/>
            <person name="Kutumbaka K."/>
            <person name="Samadpour M."/>
        </authorList>
    </citation>
    <scope>NUCLEOTIDE SEQUENCE [LARGE SCALE GENOMIC DNA]</scope>
    <source>
        <strain evidence="3 6">DCY85</strain>
        <strain evidence="4 5">DCY85-1</strain>
    </source>
</reference>
<protein>
    <submittedName>
        <fullName evidence="3">Pilus assembly protein</fullName>
    </submittedName>
</protein>
<dbReference type="GO" id="GO:0009898">
    <property type="term" value="C:cytoplasmic side of plasma membrane"/>
    <property type="evidence" value="ECO:0007669"/>
    <property type="project" value="TreeGrafter"/>
</dbReference>
<dbReference type="SUPFAM" id="SSF52172">
    <property type="entry name" value="CheY-like"/>
    <property type="match status" value="1"/>
</dbReference>
<dbReference type="SUPFAM" id="SSF52540">
    <property type="entry name" value="P-loop containing nucleoside triphosphate hydrolases"/>
    <property type="match status" value="1"/>
</dbReference>
<dbReference type="Pfam" id="PF13614">
    <property type="entry name" value="AAA_31"/>
    <property type="match status" value="1"/>
</dbReference>
<evidence type="ECO:0000313" key="6">
    <source>
        <dbReference type="Proteomes" id="UP000078116"/>
    </source>
</evidence>
<keyword evidence="1" id="KW-0597">Phosphoprotein</keyword>
<dbReference type="GO" id="GO:0000160">
    <property type="term" value="P:phosphorelay signal transduction system"/>
    <property type="evidence" value="ECO:0007669"/>
    <property type="project" value="InterPro"/>
</dbReference>
<dbReference type="GO" id="GO:0005829">
    <property type="term" value="C:cytosol"/>
    <property type="evidence" value="ECO:0007669"/>
    <property type="project" value="TreeGrafter"/>
</dbReference>
<dbReference type="STRING" id="1462993.A6V36_29340"/>
<dbReference type="EMBL" id="LXKA01000360">
    <property type="protein sequence ID" value="OAJ53423.1"/>
    <property type="molecule type" value="Genomic_DNA"/>
</dbReference>
<dbReference type="InterPro" id="IPR050625">
    <property type="entry name" value="ParA/MinD_ATPase"/>
</dbReference>
<dbReference type="GO" id="GO:0051782">
    <property type="term" value="P:negative regulation of cell division"/>
    <property type="evidence" value="ECO:0007669"/>
    <property type="project" value="TreeGrafter"/>
</dbReference>
<dbReference type="PANTHER" id="PTHR43384">
    <property type="entry name" value="SEPTUM SITE-DETERMINING PROTEIN MIND HOMOLOG, CHLOROPLASTIC-RELATED"/>
    <property type="match status" value="1"/>
</dbReference>
<evidence type="ECO:0000313" key="4">
    <source>
        <dbReference type="EMBL" id="OAJ58890.1"/>
    </source>
</evidence>
<accession>A0A1A9MZG4</accession>
<evidence type="ECO:0000313" key="3">
    <source>
        <dbReference type="EMBL" id="OAJ53423.1"/>
    </source>
</evidence>
<dbReference type="Proteomes" id="UP000077961">
    <property type="component" value="Unassembled WGS sequence"/>
</dbReference>
<dbReference type="InterPro" id="IPR025669">
    <property type="entry name" value="AAA_dom"/>
</dbReference>
<name>A0A1A9MZG4_9BURK</name>
<dbReference type="InterPro" id="IPR001789">
    <property type="entry name" value="Sig_transdc_resp-reg_receiver"/>
</dbReference>
<dbReference type="AlphaFoldDB" id="A0A1A9MZG4"/>
<gene>
    <name evidence="4" type="ORF">A6V36_29340</name>
    <name evidence="3" type="ORF">A6V37_08485</name>
</gene>
<sequence length="402" mass="43847">MINILTTSDDTTRLSQIVQMIGECGNYRTTRMAGKPSLLMERGDSLDAFDVLIVDASVMDTSELPAIGKLCHQHARVTCILLIPDASPQTLIEAMRAGFRDVLSWPLDKHSLGEALLRIENQRAIHGGHETQIVSFLSCKGGAGTSFIASNVAQAISDSQQKRVLLVDLNQLFGDAAFLVSDEKPPSTLPQMCAQVDRMDAAFFDACLVHVSDTFHLLAGAGDPIKAAEIKEERLEWILGVAAPRYDVVVFDLGQTLNPLSILALDRSDQIHIVLQASMPHVRAGRRLQEILASLAYPADRTRLLLNRYTRHGERARAALEEVLGMRPYQVVPEDAENVSESMNHGMPITKMSRNCAVSRSLLALASNIVSQAAGSEGGSVRSEPLLSRFFGRSPAPKLKAM</sequence>
<dbReference type="Gene3D" id="3.40.50.2300">
    <property type="match status" value="1"/>
</dbReference>
<organism evidence="3 6">
    <name type="scientific">Paraburkholderia ginsengiterrae</name>
    <dbReference type="NCBI Taxonomy" id="1462993"/>
    <lineage>
        <taxon>Bacteria</taxon>
        <taxon>Pseudomonadati</taxon>
        <taxon>Pseudomonadota</taxon>
        <taxon>Betaproteobacteria</taxon>
        <taxon>Burkholderiales</taxon>
        <taxon>Burkholderiaceae</taxon>
        <taxon>Paraburkholderia</taxon>
    </lineage>
</organism>
<evidence type="ECO:0000256" key="1">
    <source>
        <dbReference type="PROSITE-ProRule" id="PRU00169"/>
    </source>
</evidence>
<proteinExistence type="predicted"/>
<dbReference type="Proteomes" id="UP000078116">
    <property type="component" value="Unassembled WGS sequence"/>
</dbReference>
<dbReference type="Gene3D" id="3.40.50.300">
    <property type="entry name" value="P-loop containing nucleotide triphosphate hydrolases"/>
    <property type="match status" value="1"/>
</dbReference>
<dbReference type="InterPro" id="IPR027417">
    <property type="entry name" value="P-loop_NTPase"/>
</dbReference>
<dbReference type="PANTHER" id="PTHR43384:SF13">
    <property type="entry name" value="SLR0110 PROTEIN"/>
    <property type="match status" value="1"/>
</dbReference>
<dbReference type="PROSITE" id="PS50110">
    <property type="entry name" value="RESPONSE_REGULATORY"/>
    <property type="match status" value="1"/>
</dbReference>
<dbReference type="GO" id="GO:0005524">
    <property type="term" value="F:ATP binding"/>
    <property type="evidence" value="ECO:0007669"/>
    <property type="project" value="TreeGrafter"/>
</dbReference>
<evidence type="ECO:0000259" key="2">
    <source>
        <dbReference type="PROSITE" id="PS50110"/>
    </source>
</evidence>
<feature type="modified residue" description="4-aspartylphosphate" evidence="1">
    <location>
        <position position="55"/>
    </location>
</feature>
<dbReference type="GO" id="GO:0016887">
    <property type="term" value="F:ATP hydrolysis activity"/>
    <property type="evidence" value="ECO:0007669"/>
    <property type="project" value="TreeGrafter"/>
</dbReference>
<evidence type="ECO:0000313" key="5">
    <source>
        <dbReference type="Proteomes" id="UP000077961"/>
    </source>
</evidence>
<dbReference type="RefSeq" id="WP_064268056.1">
    <property type="nucleotide sequence ID" value="NZ_LXJZ01000172.1"/>
</dbReference>
<dbReference type="EMBL" id="LXJZ01000172">
    <property type="protein sequence ID" value="OAJ58890.1"/>
    <property type="molecule type" value="Genomic_DNA"/>
</dbReference>
<dbReference type="OrthoDB" id="9768734at2"/>
<dbReference type="InterPro" id="IPR011006">
    <property type="entry name" value="CheY-like_superfamily"/>
</dbReference>